<evidence type="ECO:0000259" key="3">
    <source>
        <dbReference type="Pfam" id="PF17147"/>
    </source>
</evidence>
<evidence type="ECO:0000256" key="1">
    <source>
        <dbReference type="ARBA" id="ARBA00023002"/>
    </source>
</evidence>
<reference evidence="4 5" key="1">
    <citation type="submission" date="2016-10" db="EMBL/GenBank/DDBJ databases">
        <authorList>
            <person name="de Groot N.N."/>
        </authorList>
    </citation>
    <scope>NUCLEOTIDE SEQUENCE [LARGE SCALE GENOMIC DNA]</scope>
    <source>
        <strain evidence="4 5">DSM 20678</strain>
    </source>
</reference>
<feature type="domain" description="Pyruvate flavodoxin/ferredoxin oxidoreductase pyrimidine binding" evidence="2">
    <location>
        <begin position="14"/>
        <end position="237"/>
    </location>
</feature>
<dbReference type="PANTHER" id="PTHR43088">
    <property type="entry name" value="SUBUNIT OF PYRUVATE:FLAVODOXIN OXIDOREDUCTASE-RELATED"/>
    <property type="match status" value="1"/>
</dbReference>
<keyword evidence="5" id="KW-1185">Reference proteome</keyword>
<organism evidence="4 5">
    <name type="scientific">Caldicoprobacter faecalis</name>
    <dbReference type="NCBI Taxonomy" id="937334"/>
    <lineage>
        <taxon>Bacteria</taxon>
        <taxon>Bacillati</taxon>
        <taxon>Bacillota</taxon>
        <taxon>Clostridia</taxon>
        <taxon>Caldicoprobacterales</taxon>
        <taxon>Caldicoprobacteraceae</taxon>
        <taxon>Caldicoprobacter</taxon>
    </lineage>
</organism>
<evidence type="ECO:0000313" key="4">
    <source>
        <dbReference type="EMBL" id="SFP95959.1"/>
    </source>
</evidence>
<dbReference type="Gene3D" id="3.40.50.920">
    <property type="match status" value="1"/>
</dbReference>
<dbReference type="InterPro" id="IPR029061">
    <property type="entry name" value="THDP-binding"/>
</dbReference>
<dbReference type="Pfam" id="PF01855">
    <property type="entry name" value="POR_N"/>
    <property type="match status" value="1"/>
</dbReference>
<dbReference type="SUPFAM" id="SSF52518">
    <property type="entry name" value="Thiamin diphosphate-binding fold (THDP-binding)"/>
    <property type="match status" value="1"/>
</dbReference>
<proteinExistence type="predicted"/>
<gene>
    <name evidence="4" type="ORF">SAMN05444406_10782</name>
</gene>
<dbReference type="Gene3D" id="3.40.50.970">
    <property type="match status" value="1"/>
</dbReference>
<dbReference type="AlphaFoldDB" id="A0A1I5ULA7"/>
<dbReference type="SUPFAM" id="SSF52922">
    <property type="entry name" value="TK C-terminal domain-like"/>
    <property type="match status" value="1"/>
</dbReference>
<accession>A0A1I5ULA7</accession>
<dbReference type="STRING" id="937334.SAMN05444406_10782"/>
<dbReference type="OrthoDB" id="9794954at2"/>
<dbReference type="GO" id="GO:0016491">
    <property type="term" value="F:oxidoreductase activity"/>
    <property type="evidence" value="ECO:0007669"/>
    <property type="project" value="UniProtKB-KW"/>
</dbReference>
<keyword evidence="1" id="KW-0560">Oxidoreductase</keyword>
<dbReference type="RefSeq" id="WP_092282158.1">
    <property type="nucleotide sequence ID" value="NZ_FOXR01000007.1"/>
</dbReference>
<sequence>MSKVLMKGNEAIAEAAIQAGCRYFFGYPITPQNEIPAYMAKRLPEVGGCFIQAESEVSAINMVYGAAGAGARVMTSSSSPGISLKQEGLSYIAGAELPCVVVNMVRGGPGLGGIQPAQSDYFQATKGGGHGDYHLVVLAPSTIQEAVDLVMEGFDIADQYRNPVMILGDGMLGQMMEPVEFRPLSSKRELPPKTWATTGYTGDRPRNIINSLFIDPQALEEHVKRIYQKYEEIKKNEVKVECYNCEDAEIIVAAYGTTARIVKSVIQKAKQEGMNVGLIRPITLWPFPTSTFEEWAQREHVKAFMSVEMSMGQMVEDVRLSVNGRKPVFFYGRTGGMVPEPNAILSEIKKVIGGVSR</sequence>
<dbReference type="InterPro" id="IPR052368">
    <property type="entry name" value="2-oxoacid_oxidoreductase"/>
</dbReference>
<dbReference type="InterPro" id="IPR009014">
    <property type="entry name" value="Transketo_C/PFOR_II"/>
</dbReference>
<evidence type="ECO:0000313" key="5">
    <source>
        <dbReference type="Proteomes" id="UP000198577"/>
    </source>
</evidence>
<feature type="domain" description="Pyruvate:ferredoxin oxidoreductase core" evidence="3">
    <location>
        <begin position="248"/>
        <end position="343"/>
    </location>
</feature>
<evidence type="ECO:0000259" key="2">
    <source>
        <dbReference type="Pfam" id="PF01855"/>
    </source>
</evidence>
<dbReference type="InterPro" id="IPR033412">
    <property type="entry name" value="PFOR_II"/>
</dbReference>
<dbReference type="Proteomes" id="UP000198577">
    <property type="component" value="Unassembled WGS sequence"/>
</dbReference>
<dbReference type="PANTHER" id="PTHR43088:SF1">
    <property type="entry name" value="SUBUNIT OF PYRUVATE:FLAVODOXIN OXIDOREDUCTASE"/>
    <property type="match status" value="1"/>
</dbReference>
<dbReference type="EMBL" id="FOXR01000007">
    <property type="protein sequence ID" value="SFP95959.1"/>
    <property type="molecule type" value="Genomic_DNA"/>
</dbReference>
<name>A0A1I5ULA7_9FIRM</name>
<protein>
    <submittedName>
        <fullName evidence="4">2-oxoglutarate ferredoxin oxidoreductase subunit alpha</fullName>
    </submittedName>
</protein>
<dbReference type="InterPro" id="IPR002880">
    <property type="entry name" value="Pyrv_Fd/Flavodoxin_OxRdtase_N"/>
</dbReference>
<dbReference type="Pfam" id="PF17147">
    <property type="entry name" value="PFOR_II"/>
    <property type="match status" value="1"/>
</dbReference>
<dbReference type="CDD" id="cd07034">
    <property type="entry name" value="TPP_PYR_PFOR_IOR-alpha_like"/>
    <property type="match status" value="1"/>
</dbReference>
<dbReference type="NCBIfam" id="NF005507">
    <property type="entry name" value="PRK07119.1"/>
    <property type="match status" value="1"/>
</dbReference>